<evidence type="ECO:0008006" key="4">
    <source>
        <dbReference type="Google" id="ProtNLM"/>
    </source>
</evidence>
<gene>
    <name evidence="2" type="ORF">DUNSADRAFT_15207</name>
</gene>
<protein>
    <recommendedName>
        <fullName evidence="4">Encoded protein</fullName>
    </recommendedName>
</protein>
<sequence length="132" mass="14288">MGSRTRCMPGGVRDTNCCSPLSDIRMVVSNCWTSNRPANSSSKHRISNSDLSSLPKRPWINNSLTSKHTLGDTFLMKRASLARETADSSGLLKPPERQAFSSSKVSRAGSDTSSSSCTYISLKSNAVVLRFG</sequence>
<proteinExistence type="predicted"/>
<name>A0ABQ7G5T4_DUNSA</name>
<dbReference type="Proteomes" id="UP000815325">
    <property type="component" value="Unassembled WGS sequence"/>
</dbReference>
<accession>A0ABQ7G5T4</accession>
<evidence type="ECO:0000256" key="1">
    <source>
        <dbReference type="SAM" id="MobiDB-lite"/>
    </source>
</evidence>
<comment type="caution">
    <text evidence="2">The sequence shown here is derived from an EMBL/GenBank/DDBJ whole genome shotgun (WGS) entry which is preliminary data.</text>
</comment>
<reference evidence="2" key="1">
    <citation type="submission" date="2017-08" db="EMBL/GenBank/DDBJ databases">
        <authorList>
            <person name="Polle J.E."/>
            <person name="Barry K."/>
            <person name="Cushman J."/>
            <person name="Schmutz J."/>
            <person name="Tran D."/>
            <person name="Hathwaick L.T."/>
            <person name="Yim W.C."/>
            <person name="Jenkins J."/>
            <person name="Mckie-Krisberg Z.M."/>
            <person name="Prochnik S."/>
            <person name="Lindquist E."/>
            <person name="Dockter R.B."/>
            <person name="Adam C."/>
            <person name="Molina H."/>
            <person name="Bunkerborg J."/>
            <person name="Jin E."/>
            <person name="Buchheim M."/>
            <person name="Magnuson J."/>
        </authorList>
    </citation>
    <scope>NUCLEOTIDE SEQUENCE</scope>
    <source>
        <strain evidence="2">CCAP 19/18</strain>
    </source>
</reference>
<evidence type="ECO:0000313" key="3">
    <source>
        <dbReference type="Proteomes" id="UP000815325"/>
    </source>
</evidence>
<evidence type="ECO:0000313" key="2">
    <source>
        <dbReference type="EMBL" id="KAF5829971.1"/>
    </source>
</evidence>
<keyword evidence="3" id="KW-1185">Reference proteome</keyword>
<feature type="region of interest" description="Disordered" evidence="1">
    <location>
        <begin position="85"/>
        <end position="116"/>
    </location>
</feature>
<feature type="compositionally biased region" description="Low complexity" evidence="1">
    <location>
        <begin position="105"/>
        <end position="116"/>
    </location>
</feature>
<organism evidence="2 3">
    <name type="scientific">Dunaliella salina</name>
    <name type="common">Green alga</name>
    <name type="synonym">Protococcus salinus</name>
    <dbReference type="NCBI Taxonomy" id="3046"/>
    <lineage>
        <taxon>Eukaryota</taxon>
        <taxon>Viridiplantae</taxon>
        <taxon>Chlorophyta</taxon>
        <taxon>core chlorophytes</taxon>
        <taxon>Chlorophyceae</taxon>
        <taxon>CS clade</taxon>
        <taxon>Chlamydomonadales</taxon>
        <taxon>Dunaliellaceae</taxon>
        <taxon>Dunaliella</taxon>
    </lineage>
</organism>
<dbReference type="EMBL" id="MU070094">
    <property type="protein sequence ID" value="KAF5829971.1"/>
    <property type="molecule type" value="Genomic_DNA"/>
</dbReference>